<name>A0ABY8J442_9BACI</name>
<evidence type="ECO:0000259" key="2">
    <source>
        <dbReference type="Pfam" id="PF03972"/>
    </source>
</evidence>
<keyword evidence="5" id="KW-1185">Reference proteome</keyword>
<dbReference type="InterPro" id="IPR036148">
    <property type="entry name" value="MmgE/PrpD_sf"/>
</dbReference>
<dbReference type="InterPro" id="IPR042188">
    <property type="entry name" value="MmgE/PrpD_sf_2"/>
</dbReference>
<dbReference type="PANTHER" id="PTHR16943">
    <property type="entry name" value="2-METHYLCITRATE DEHYDRATASE-RELATED"/>
    <property type="match status" value="1"/>
</dbReference>
<feature type="domain" description="MmgE/PrpD N-terminal" evidence="2">
    <location>
        <begin position="5"/>
        <end position="242"/>
    </location>
</feature>
<gene>
    <name evidence="4" type="ORF">P9989_10915</name>
</gene>
<accession>A0ABY8J442</accession>
<dbReference type="PANTHER" id="PTHR16943:SF8">
    <property type="entry name" value="2-METHYLCITRATE DEHYDRATASE"/>
    <property type="match status" value="1"/>
</dbReference>
<evidence type="ECO:0000313" key="5">
    <source>
        <dbReference type="Proteomes" id="UP001221597"/>
    </source>
</evidence>
<evidence type="ECO:0000259" key="3">
    <source>
        <dbReference type="Pfam" id="PF19305"/>
    </source>
</evidence>
<dbReference type="SUPFAM" id="SSF103378">
    <property type="entry name" value="2-methylcitrate dehydratase PrpD"/>
    <property type="match status" value="1"/>
</dbReference>
<dbReference type="RefSeq" id="WP_283078775.1">
    <property type="nucleotide sequence ID" value="NZ_CP121671.1"/>
</dbReference>
<dbReference type="EMBL" id="CP121671">
    <property type="protein sequence ID" value="WFT76831.1"/>
    <property type="molecule type" value="Genomic_DNA"/>
</dbReference>
<dbReference type="Pfam" id="PF03972">
    <property type="entry name" value="MmgE_PrpD_N"/>
    <property type="match status" value="1"/>
</dbReference>
<dbReference type="Gene3D" id="1.10.4100.10">
    <property type="entry name" value="2-methylcitrate dehydratase PrpD"/>
    <property type="match status" value="1"/>
</dbReference>
<dbReference type="Pfam" id="PF19305">
    <property type="entry name" value="MmgE_PrpD_C"/>
    <property type="match status" value="1"/>
</dbReference>
<evidence type="ECO:0000256" key="1">
    <source>
        <dbReference type="ARBA" id="ARBA00006174"/>
    </source>
</evidence>
<dbReference type="InterPro" id="IPR045336">
    <property type="entry name" value="MmgE_PrpD_N"/>
</dbReference>
<dbReference type="InterPro" id="IPR045337">
    <property type="entry name" value="MmgE_PrpD_C"/>
</dbReference>
<comment type="similarity">
    <text evidence="1">Belongs to the PrpD family.</text>
</comment>
<dbReference type="Gene3D" id="3.30.1330.120">
    <property type="entry name" value="2-methylcitrate dehydratase PrpD"/>
    <property type="match status" value="1"/>
</dbReference>
<protein>
    <submittedName>
        <fullName evidence="4">MmgE/PrpD family protein</fullName>
    </submittedName>
</protein>
<feature type="domain" description="MmgE/PrpD C-terminal" evidence="3">
    <location>
        <begin position="264"/>
        <end position="422"/>
    </location>
</feature>
<dbReference type="InterPro" id="IPR042183">
    <property type="entry name" value="MmgE/PrpD_sf_1"/>
</dbReference>
<reference evidence="4 5" key="1">
    <citation type="submission" date="2023-04" db="EMBL/GenBank/DDBJ databases">
        <title>Genome sequence of Halobacillus naozhouensis KACC 21980.</title>
        <authorList>
            <person name="Kim S."/>
            <person name="Heo J."/>
            <person name="Kwon S.-W."/>
        </authorList>
    </citation>
    <scope>NUCLEOTIDE SEQUENCE [LARGE SCALE GENOMIC DNA]</scope>
    <source>
        <strain evidence="4 5">KCTC 13234</strain>
    </source>
</reference>
<sequence length="440" mass="48422">MVTNNLVEHILETTYEDIPDRVIEHGKKSLLNWLGVTIGAAQHKSIDILLEVSNSLGTSQQVSIFGRSIKTDLLTAVLVNGTASHVFDFDDTHLETIHHPSGPVAPVALALGEKFDLSTKEILRAFVLGCEAELRIANSVYPSHYRNGFHITSSTGVFGAAIAAGILLKLSKEKMAMALGLAGTQSFGLREMFGTMTKPFHAGKAAQNGLYAAMLVEKGFTSSSQVLEAKRGFANVYSTSHNLGRINERWGKVWEFENNTFKPFACGIVLHPSIDACIQFSEYASPDEVEEIRLRVHPYVHELTSKENPKTGLEGKFSIYHTGAIAFLEKGASENQFQDERVNAGEVVQFRKKIKPMADEQIDKDKVVATLVLKDGTTKKLVIDHAIGSLQNPLTTEMLASKFMNLSSPIIGEESSKQVIEKIMKLEKLDYIHPVIEAID</sequence>
<organism evidence="4 5">
    <name type="scientific">Halobacillus naozhouensis</name>
    <dbReference type="NCBI Taxonomy" id="554880"/>
    <lineage>
        <taxon>Bacteria</taxon>
        <taxon>Bacillati</taxon>
        <taxon>Bacillota</taxon>
        <taxon>Bacilli</taxon>
        <taxon>Bacillales</taxon>
        <taxon>Bacillaceae</taxon>
        <taxon>Halobacillus</taxon>
    </lineage>
</organism>
<dbReference type="InterPro" id="IPR005656">
    <property type="entry name" value="MmgE_PrpD"/>
</dbReference>
<evidence type="ECO:0000313" key="4">
    <source>
        <dbReference type="EMBL" id="WFT76831.1"/>
    </source>
</evidence>
<dbReference type="Proteomes" id="UP001221597">
    <property type="component" value="Chromosome"/>
</dbReference>
<proteinExistence type="inferred from homology"/>